<dbReference type="Proteomes" id="UP001337681">
    <property type="component" value="Unassembled WGS sequence"/>
</dbReference>
<dbReference type="RefSeq" id="WP_330146650.1">
    <property type="nucleotide sequence ID" value="NZ_JAZDQU010000002.1"/>
</dbReference>
<dbReference type="InterPro" id="IPR011249">
    <property type="entry name" value="Metalloenz_LuxS/M16"/>
</dbReference>
<evidence type="ECO:0000259" key="2">
    <source>
        <dbReference type="Pfam" id="PF05193"/>
    </source>
</evidence>
<accession>A0ABU7H355</accession>
<gene>
    <name evidence="3" type="ORF">VRU49_10035</name>
</gene>
<dbReference type="PANTHER" id="PTHR11851:SF224">
    <property type="entry name" value="PROCESSING PROTEASE"/>
    <property type="match status" value="1"/>
</dbReference>
<reference evidence="3 4" key="1">
    <citation type="submission" date="2024-01" db="EMBL/GenBank/DDBJ databases">
        <title>Pedobacter sp. nov., isolated from oil-contaminated soil.</title>
        <authorList>
            <person name="Le N.T.T."/>
        </authorList>
    </citation>
    <scope>NUCLEOTIDE SEQUENCE [LARGE SCALE GENOMIC DNA]</scope>
    <source>
        <strain evidence="3 4">VNH31</strain>
    </source>
</reference>
<evidence type="ECO:0000313" key="4">
    <source>
        <dbReference type="Proteomes" id="UP001337681"/>
    </source>
</evidence>
<dbReference type="Pfam" id="PF00675">
    <property type="entry name" value="Peptidase_M16"/>
    <property type="match status" value="1"/>
</dbReference>
<feature type="domain" description="Peptidase M16 N-terminal" evidence="1">
    <location>
        <begin position="68"/>
        <end position="159"/>
    </location>
</feature>
<evidence type="ECO:0000313" key="3">
    <source>
        <dbReference type="EMBL" id="MEE1885755.1"/>
    </source>
</evidence>
<dbReference type="PANTHER" id="PTHR11851">
    <property type="entry name" value="METALLOPROTEASE"/>
    <property type="match status" value="1"/>
</dbReference>
<protein>
    <submittedName>
        <fullName evidence="3">Pitrilysin family protein</fullName>
    </submittedName>
</protein>
<dbReference type="SUPFAM" id="SSF63411">
    <property type="entry name" value="LuxS/MPP-like metallohydrolase"/>
    <property type="match status" value="2"/>
</dbReference>
<dbReference type="InterPro" id="IPR011765">
    <property type="entry name" value="Pept_M16_N"/>
</dbReference>
<dbReference type="Gene3D" id="3.30.830.10">
    <property type="entry name" value="Metalloenzyme, LuxS/M16 peptidase-like"/>
    <property type="match status" value="2"/>
</dbReference>
<dbReference type="Pfam" id="PF05193">
    <property type="entry name" value="Peptidase_M16_C"/>
    <property type="match status" value="1"/>
</dbReference>
<keyword evidence="4" id="KW-1185">Reference proteome</keyword>
<dbReference type="InterPro" id="IPR007863">
    <property type="entry name" value="Peptidase_M16_C"/>
</dbReference>
<proteinExistence type="predicted"/>
<feature type="domain" description="Peptidase M16 C-terminal" evidence="2">
    <location>
        <begin position="181"/>
        <end position="355"/>
    </location>
</feature>
<comment type="caution">
    <text evidence="3">The sequence shown here is derived from an EMBL/GenBank/DDBJ whole genome shotgun (WGS) entry which is preliminary data.</text>
</comment>
<dbReference type="InterPro" id="IPR050361">
    <property type="entry name" value="MPP/UQCRC_Complex"/>
</dbReference>
<organism evidence="3 4">
    <name type="scientific">Pedobacter flavus</name>
    <dbReference type="NCBI Taxonomy" id="3113906"/>
    <lineage>
        <taxon>Bacteria</taxon>
        <taxon>Pseudomonadati</taxon>
        <taxon>Bacteroidota</taxon>
        <taxon>Sphingobacteriia</taxon>
        <taxon>Sphingobacteriales</taxon>
        <taxon>Sphingobacteriaceae</taxon>
        <taxon>Pedobacter</taxon>
    </lineage>
</organism>
<name>A0ABU7H355_9SPHI</name>
<evidence type="ECO:0000259" key="1">
    <source>
        <dbReference type="Pfam" id="PF00675"/>
    </source>
</evidence>
<dbReference type="EMBL" id="JAZDQU010000002">
    <property type="protein sequence ID" value="MEE1885755.1"/>
    <property type="molecule type" value="Genomic_DNA"/>
</dbReference>
<sequence length="424" mass="48674">MINRTVAPKANPINHINFLKPELKHLNNNIPVYFMKGGEQEMLRLEILVENKYFDVNKPLKGMAVSALLKNGTTKRSAKELVEIIDQYGAFFDAEYTSDRIIVTLYVLEKYWNQVLPIVKEVVQESIFPEEELVIYKRNQQQKFKVNMQKNDFLAKKTFAHEVFGDTPYGIDIQLSHYDLLTREDLIEYYNQSFIPNNMSIILSGNIKPSYFEDLNGFFGENKVIDNLPEAKKYSFEPTIGRKVYLEKPDALQSAIRIGNISINRKHEDYAGLCVLVCVLGGYFGSRLMTNIREDKGYTYGIGAAIVPLKEVGQFYITTEVGVDVCASALEEIYKEIERLRTEEITEKELDLVRNFMLGSLLGSLENIFSHTQKFKNLLFSGMDYAYFEHYINVVKTIDASTLKTLAQKYLEPANFVEVVVGKK</sequence>